<gene>
    <name evidence="2" type="ORF">D8M05_19805</name>
</gene>
<sequence length="60" mass="7037">MIPLGWITVAFLVVGIIFFVYMQFFTEMTVQGKVWFIWSIAAWGVVCIFLAVWSFSDFYN</sequence>
<organism evidence="2 3">
    <name type="scientific">Oceanobacillus bengalensis</name>
    <dbReference type="NCBI Taxonomy" id="1435466"/>
    <lineage>
        <taxon>Bacteria</taxon>
        <taxon>Bacillati</taxon>
        <taxon>Bacillota</taxon>
        <taxon>Bacilli</taxon>
        <taxon>Bacillales</taxon>
        <taxon>Bacillaceae</taxon>
        <taxon>Oceanobacillus</taxon>
    </lineage>
</organism>
<evidence type="ECO:0000313" key="2">
    <source>
        <dbReference type="EMBL" id="RKQ11308.1"/>
    </source>
</evidence>
<evidence type="ECO:0000313" key="3">
    <source>
        <dbReference type="Proteomes" id="UP000281813"/>
    </source>
</evidence>
<keyword evidence="3" id="KW-1185">Reference proteome</keyword>
<dbReference type="EMBL" id="RBZO01000065">
    <property type="protein sequence ID" value="RKQ11308.1"/>
    <property type="molecule type" value="Genomic_DNA"/>
</dbReference>
<keyword evidence="1" id="KW-0812">Transmembrane</keyword>
<dbReference type="OrthoDB" id="2429101at2"/>
<keyword evidence="1" id="KW-1133">Transmembrane helix</keyword>
<dbReference type="Proteomes" id="UP000281813">
    <property type="component" value="Unassembled WGS sequence"/>
</dbReference>
<comment type="caution">
    <text evidence="2">The sequence shown here is derived from an EMBL/GenBank/DDBJ whole genome shotgun (WGS) entry which is preliminary data.</text>
</comment>
<evidence type="ECO:0000256" key="1">
    <source>
        <dbReference type="SAM" id="Phobius"/>
    </source>
</evidence>
<dbReference type="AlphaFoldDB" id="A0A494YR51"/>
<dbReference type="RefSeq" id="WP_121134820.1">
    <property type="nucleotide sequence ID" value="NZ_JBHUFK010000019.1"/>
</dbReference>
<accession>A0A494YR51</accession>
<protein>
    <submittedName>
        <fullName evidence="2">Uncharacterized protein</fullName>
    </submittedName>
</protein>
<proteinExistence type="predicted"/>
<feature type="transmembrane region" description="Helical" evidence="1">
    <location>
        <begin position="34"/>
        <end position="55"/>
    </location>
</feature>
<feature type="transmembrane region" description="Helical" evidence="1">
    <location>
        <begin position="6"/>
        <end position="22"/>
    </location>
</feature>
<name>A0A494YR51_9BACI</name>
<reference evidence="2 3" key="1">
    <citation type="journal article" date="2015" name="Antonie Van Leeuwenhoek">
        <title>Oceanobacillus bengalensis sp. nov., a bacterium isolated from seawater of the Bay of Bengal.</title>
        <authorList>
            <person name="Yongchang O."/>
            <person name="Xiang W."/>
            <person name="Wang G."/>
        </authorList>
    </citation>
    <scope>NUCLEOTIDE SEQUENCE [LARGE SCALE GENOMIC DNA]</scope>
    <source>
        <strain evidence="2 3">MCCC 1K00260</strain>
    </source>
</reference>
<keyword evidence="1" id="KW-0472">Membrane</keyword>